<feature type="compositionally biased region" description="Basic and acidic residues" evidence="1">
    <location>
        <begin position="289"/>
        <end position="318"/>
    </location>
</feature>
<evidence type="ECO:0000313" key="2">
    <source>
        <dbReference type="EMBL" id="CAD8878865.1"/>
    </source>
</evidence>
<evidence type="ECO:0000256" key="1">
    <source>
        <dbReference type="SAM" id="MobiDB-lite"/>
    </source>
</evidence>
<proteinExistence type="predicted"/>
<sequence>MHNNISLQPKSEEEVKLQNEQKVHGYSHGGSSEVAKNGFAHHPCDCDPTCDQNLFALMMAMETDKVKYPLKHGYGVSAVDDEVERVSSSKGDQRICLSEDGTMLRSLQSVRNNIVDDEYSKHGHTDYNSLAGEEKRASEDEEKDHLEENNFLCNKEGQEYDEDNEEEEEEDEEVEEEEEEENGGEEKEEEDMEGKEKMYISDEGDHALFRKREEKEEKHQEMGTPHTFFDAHMTSVKDDDVNATKDDDIVSPHEEDDGVEEEDDDKRRDSEESEEDDDEETENNEEEEKFYNERKDYKEEEDKDEENKNNLHFLGEGKHNLQRREKKYGESGSSLVLSDDETISVEKNYVNAIEEDDDIVSLSPNLDNLNTYIYRHKNEMISLKDAAAAGELKSQTTCVDDDDNYEDGDNVKGKNKYNTGSTVVKTDNTRTAEEVMGAALVQDDEKEGLLAGKAAEVSLIYKDERVGAVTKKICMEEDCNAKVTIMTQPETEREHNVVSKQQHWASPSWWTNWESSKEDGENKGENEVVITDKLQCQPYQPTRYALMEKIKGSDDIPLNHGLEKFCVDELVKEKKQEEIVEEAYHQSCLELLPPCCLPLLQPQDDSSSTPHHFCFQLTDMFPAEPMVCCSWCFTWRHRQCGGDVLSSVSNTKIEDNAAADVWKNGSISSLLSVKEPICDKCFNEIVSHHASNDIQEYHCNVGLDDMPSAHTKSSLRFEKELQQTRLDHARTMHAMAEVMKFSCYSKTSTCKWPLRSIKRKGFGPSQIKKYEKTIQNRYRMAMGQWDEISEFFEGWKGRREIGRGNNGNLDQTKSEREMQKLEAHMEDSGKYGMDEFVHKQVFSFISI</sequence>
<feature type="compositionally biased region" description="Basic and acidic residues" evidence="1">
    <location>
        <begin position="194"/>
        <end position="221"/>
    </location>
</feature>
<accession>A0A7S1B8W8</accession>
<organism evidence="2">
    <name type="scientific">Corethron hystrix</name>
    <dbReference type="NCBI Taxonomy" id="216773"/>
    <lineage>
        <taxon>Eukaryota</taxon>
        <taxon>Sar</taxon>
        <taxon>Stramenopiles</taxon>
        <taxon>Ochrophyta</taxon>
        <taxon>Bacillariophyta</taxon>
        <taxon>Coscinodiscophyceae</taxon>
        <taxon>Corethrophycidae</taxon>
        <taxon>Corethrales</taxon>
        <taxon>Corethraceae</taxon>
        <taxon>Corethron</taxon>
    </lineage>
</organism>
<feature type="compositionally biased region" description="Basic and acidic residues" evidence="1">
    <location>
        <begin position="132"/>
        <end position="148"/>
    </location>
</feature>
<feature type="compositionally biased region" description="Acidic residues" evidence="1">
    <location>
        <begin position="271"/>
        <end position="288"/>
    </location>
</feature>
<feature type="compositionally biased region" description="Acidic residues" evidence="1">
    <location>
        <begin position="159"/>
        <end position="193"/>
    </location>
</feature>
<reference evidence="2" key="1">
    <citation type="submission" date="2021-01" db="EMBL/GenBank/DDBJ databases">
        <authorList>
            <person name="Corre E."/>
            <person name="Pelletier E."/>
            <person name="Niang G."/>
            <person name="Scheremetjew M."/>
            <person name="Finn R."/>
            <person name="Kale V."/>
            <person name="Holt S."/>
            <person name="Cochrane G."/>
            <person name="Meng A."/>
            <person name="Brown T."/>
            <person name="Cohen L."/>
        </authorList>
    </citation>
    <scope>NUCLEOTIDE SEQUENCE</scope>
    <source>
        <strain evidence="2">308</strain>
    </source>
</reference>
<feature type="compositionally biased region" description="Basic and acidic residues" evidence="1">
    <location>
        <begin position="235"/>
        <end position="253"/>
    </location>
</feature>
<dbReference type="EMBL" id="HBFR01008363">
    <property type="protein sequence ID" value="CAD8878865.1"/>
    <property type="molecule type" value="Transcribed_RNA"/>
</dbReference>
<protein>
    <submittedName>
        <fullName evidence="2">Uncharacterized protein</fullName>
    </submittedName>
</protein>
<name>A0A7S1B8W8_9STRA</name>
<dbReference type="AlphaFoldDB" id="A0A7S1B8W8"/>
<feature type="region of interest" description="Disordered" evidence="1">
    <location>
        <begin position="117"/>
        <end position="318"/>
    </location>
</feature>
<gene>
    <name evidence="2" type="ORF">CHYS00102_LOCUS6049</name>
</gene>
<feature type="compositionally biased region" description="Acidic residues" evidence="1">
    <location>
        <begin position="254"/>
        <end position="264"/>
    </location>
</feature>